<feature type="region of interest" description="Disordered" evidence="1">
    <location>
        <begin position="696"/>
        <end position="846"/>
    </location>
</feature>
<proteinExistence type="predicted"/>
<feature type="compositionally biased region" description="Basic residues" evidence="1">
    <location>
        <begin position="56"/>
        <end position="67"/>
    </location>
</feature>
<feature type="region of interest" description="Disordered" evidence="1">
    <location>
        <begin position="23"/>
        <end position="112"/>
    </location>
</feature>
<feature type="compositionally biased region" description="Acidic residues" evidence="1">
    <location>
        <begin position="808"/>
        <end position="819"/>
    </location>
</feature>
<sequence>MLWTWRDQAPPSWQTAEACGHRAGAYFQPRNSRPKRPIRKPRAEEGREAQVATLKHPLRPPRQRAAVRAKQASRTSLVKAKPRAGHSQGQSERRRRRKPLQVGRARTSRPQPCASGALSIFQRLADIAIDLTIVEEVDAHIASQPPHASPLLPNTEVAPPRRSLGAVSEMSGTTAISSFTLVEAETLEPRFMLRHLPRLQEEVGEFLGHLVPAHGDIYDDNRRIQQVHDPTSDFFADYHDFDRQLTNRLIHYRGDHQQYIHIRAVHAALFGANRDATAAQTGLDLVLYQANLIVFAKDMIPLDVNDKTTVGALRKLDSSFPSLFLPALVLGAKVSESPAGESALLQESFELALELRTQLAISSLSHGITDESFDPDVALGEIFFKSQSESAHQSGVVRGWDTFALGGDGSALPAAFVQRVTARMTAIREFFTTGDMSQGQDEIVNLDHLSEAFPWAALILRLVSWVRARNEELVAALQQQGGAHGILERVKAERERSTVVAETGRTVPRSSPRKNRSSFGRNGRRSSGRFDPNAEVDSEVLSRLIAREGGAHPHSLWGVDQQESPAEEGGPVAAGDDQAIGSMQQDDDNSHTHQDGVIDAVGQAFESKLARTVAARTVAARTVAARPVEQPLDLSRPIHDSIQDSEIPNLSRQSLPESSRPPQSTNDFVSLLKETFASDKENRVMSLFERQANAQRVEFGDGFDGSQSTPGPSRSEPSGDPSRKGKEPQRSSPKKRKVAERSDDDNGDDAFGTIHHSANVQRQRANAPKRVRTGSSSYGAPTSHHPRPREDGDEFRPIEDFEQPVNEDASEAEAPDMTEEAPPRSTFDDIKTLARANTIRKPRRARRAWTEAEEEALIKYMSAFPRQYSAILATDKARPRKYFHALEHGQWIAQRSQTDLKDKARVMAKQMIQ</sequence>
<feature type="compositionally biased region" description="Polar residues" evidence="1">
    <location>
        <begin position="705"/>
        <end position="716"/>
    </location>
</feature>
<protein>
    <recommendedName>
        <fullName evidence="4">Myb-like domain-containing protein</fullName>
    </recommendedName>
</protein>
<feature type="region of interest" description="Disordered" evidence="1">
    <location>
        <begin position="553"/>
        <end position="594"/>
    </location>
</feature>
<feature type="compositionally biased region" description="Polar residues" evidence="1">
    <location>
        <begin position="644"/>
        <end position="666"/>
    </location>
</feature>
<organism evidence="2 3">
    <name type="scientific">Paraconiothyrium brasiliense</name>
    <dbReference type="NCBI Taxonomy" id="300254"/>
    <lineage>
        <taxon>Eukaryota</taxon>
        <taxon>Fungi</taxon>
        <taxon>Dikarya</taxon>
        <taxon>Ascomycota</taxon>
        <taxon>Pezizomycotina</taxon>
        <taxon>Dothideomycetes</taxon>
        <taxon>Pleosporomycetidae</taxon>
        <taxon>Pleosporales</taxon>
        <taxon>Massarineae</taxon>
        <taxon>Didymosphaeriaceae</taxon>
        <taxon>Paraconiothyrium</taxon>
    </lineage>
</organism>
<feature type="compositionally biased region" description="Basic residues" evidence="1">
    <location>
        <begin position="511"/>
        <end position="527"/>
    </location>
</feature>
<feature type="region of interest" description="Disordered" evidence="1">
    <location>
        <begin position="631"/>
        <end position="666"/>
    </location>
</feature>
<evidence type="ECO:0000313" key="2">
    <source>
        <dbReference type="EMBL" id="KAL1591890.1"/>
    </source>
</evidence>
<reference evidence="2 3" key="1">
    <citation type="submission" date="2024-02" db="EMBL/GenBank/DDBJ databases">
        <title>De novo assembly and annotation of 12 fungi associated with fruit tree decline syndrome in Ontario, Canada.</title>
        <authorList>
            <person name="Sulman M."/>
            <person name="Ellouze W."/>
            <person name="Ilyukhin E."/>
        </authorList>
    </citation>
    <scope>NUCLEOTIDE SEQUENCE [LARGE SCALE GENOMIC DNA]</scope>
    <source>
        <strain evidence="2 3">M42-189</strain>
    </source>
</reference>
<name>A0ABR3QIA6_9PLEO</name>
<dbReference type="Proteomes" id="UP001521785">
    <property type="component" value="Unassembled WGS sequence"/>
</dbReference>
<keyword evidence="3" id="KW-1185">Reference proteome</keyword>
<accession>A0ABR3QIA6</accession>
<gene>
    <name evidence="2" type="ORF">SLS60_011482</name>
</gene>
<feature type="region of interest" description="Disordered" evidence="1">
    <location>
        <begin position="491"/>
        <end position="533"/>
    </location>
</feature>
<comment type="caution">
    <text evidence="2">The sequence shown here is derived from an EMBL/GenBank/DDBJ whole genome shotgun (WGS) entry which is preliminary data.</text>
</comment>
<feature type="compositionally biased region" description="Basic and acidic residues" evidence="1">
    <location>
        <begin position="788"/>
        <end position="799"/>
    </location>
</feature>
<evidence type="ECO:0000256" key="1">
    <source>
        <dbReference type="SAM" id="MobiDB-lite"/>
    </source>
</evidence>
<evidence type="ECO:0008006" key="4">
    <source>
        <dbReference type="Google" id="ProtNLM"/>
    </source>
</evidence>
<dbReference type="EMBL" id="JAKJXO020000022">
    <property type="protein sequence ID" value="KAL1591890.1"/>
    <property type="molecule type" value="Genomic_DNA"/>
</dbReference>
<evidence type="ECO:0000313" key="3">
    <source>
        <dbReference type="Proteomes" id="UP001521785"/>
    </source>
</evidence>
<dbReference type="Gene3D" id="1.10.10.60">
    <property type="entry name" value="Homeodomain-like"/>
    <property type="match status" value="1"/>
</dbReference>